<evidence type="ECO:0000256" key="2">
    <source>
        <dbReference type="ARBA" id="ARBA00023026"/>
    </source>
</evidence>
<feature type="signal peptide" evidence="4">
    <location>
        <begin position="1"/>
        <end position="22"/>
    </location>
</feature>
<dbReference type="Proteomes" id="UP000479756">
    <property type="component" value="Unassembled WGS sequence"/>
</dbReference>
<dbReference type="Gene3D" id="3.40.720.10">
    <property type="entry name" value="Alkaline Phosphatase, subunit A"/>
    <property type="match status" value="1"/>
</dbReference>
<gene>
    <name evidence="5" type="ORF">G3T37_01770</name>
</gene>
<dbReference type="InterPro" id="IPR007312">
    <property type="entry name" value="Phosphoesterase"/>
</dbReference>
<dbReference type="Pfam" id="PF04185">
    <property type="entry name" value="Phosphoesterase"/>
    <property type="match status" value="1"/>
</dbReference>
<feature type="compositionally biased region" description="Low complexity" evidence="3">
    <location>
        <begin position="33"/>
        <end position="43"/>
    </location>
</feature>
<dbReference type="PROSITE" id="PS51257">
    <property type="entry name" value="PROKAR_LIPOPROTEIN"/>
    <property type="match status" value="1"/>
</dbReference>
<comment type="caution">
    <text evidence="5">The sequence shown here is derived from an EMBL/GenBank/DDBJ whole genome shotgun (WGS) entry which is preliminary data.</text>
</comment>
<dbReference type="GO" id="GO:0016788">
    <property type="term" value="F:hydrolase activity, acting on ester bonds"/>
    <property type="evidence" value="ECO:0007669"/>
    <property type="project" value="InterPro"/>
</dbReference>
<feature type="chain" id="PRO_5038730900" evidence="4">
    <location>
        <begin position="23"/>
        <end position="318"/>
    </location>
</feature>
<evidence type="ECO:0000313" key="5">
    <source>
        <dbReference type="EMBL" id="NEM90081.1"/>
    </source>
</evidence>
<sequence>MRTRSPLLALSAVLLLAGCAAAPGPTSAPAPSAPAAATHAPSAPATPTPRTAPAPSRSHIDHIVVIVEENKAATTVLGNPDAPYLNALARAGAVATRYRAVAHPSLPNYLALTGGSTAGITSDCLPGPGCHGSGPSIAGELAAAGYRWGLFADGMPSACDRSNAGEYAVKHNPFAYYPAIESQCASSDLPLSALTGALRSTSTLPELSYVIPDLCHDMHSCPVGTGDRWLARVVPGILASPAFTQQHSLLVVTFDEDENRGGDNRVLTVLAGPAARPGARSATPASHYSLLRTIEANWSLAPMRAGDSAAAPLTVLLR</sequence>
<dbReference type="InterPro" id="IPR017850">
    <property type="entry name" value="Alkaline_phosphatase_core_sf"/>
</dbReference>
<evidence type="ECO:0000313" key="6">
    <source>
        <dbReference type="Proteomes" id="UP000479756"/>
    </source>
</evidence>
<evidence type="ECO:0000256" key="3">
    <source>
        <dbReference type="SAM" id="MobiDB-lite"/>
    </source>
</evidence>
<dbReference type="RefSeq" id="WP_163471760.1">
    <property type="nucleotide sequence ID" value="NZ_JAAGWZ010000001.1"/>
</dbReference>
<dbReference type="PANTHER" id="PTHR31956">
    <property type="entry name" value="NON-SPECIFIC PHOSPHOLIPASE C4-RELATED"/>
    <property type="match status" value="1"/>
</dbReference>
<dbReference type="GO" id="GO:0009395">
    <property type="term" value="P:phospholipid catabolic process"/>
    <property type="evidence" value="ECO:0007669"/>
    <property type="project" value="TreeGrafter"/>
</dbReference>
<dbReference type="AlphaFoldDB" id="A0A7C9TP80"/>
<evidence type="ECO:0000256" key="4">
    <source>
        <dbReference type="SAM" id="SignalP"/>
    </source>
</evidence>
<keyword evidence="1" id="KW-0378">Hydrolase</keyword>
<reference evidence="5 6" key="1">
    <citation type="journal article" date="2014" name="Int. J. Syst. Evol. Microbiol.">
        <title>Description of Galbitalea soli gen. nov., sp. nov., and Frondihabitans sucicola sp. nov.</title>
        <authorList>
            <person name="Kim S.J."/>
            <person name="Lim J.M."/>
            <person name="Ahn J.H."/>
            <person name="Weon H.Y."/>
            <person name="Hamada M."/>
            <person name="Suzuki K."/>
            <person name="Ahn T.Y."/>
            <person name="Kwon S.W."/>
        </authorList>
    </citation>
    <scope>NUCLEOTIDE SEQUENCE [LARGE SCALE GENOMIC DNA]</scope>
    <source>
        <strain evidence="5 6">NBRC 108727</strain>
    </source>
</reference>
<accession>A0A7C9TP80</accession>
<organism evidence="5 6">
    <name type="scientific">Galbitalea soli</name>
    <dbReference type="NCBI Taxonomy" id="1268042"/>
    <lineage>
        <taxon>Bacteria</taxon>
        <taxon>Bacillati</taxon>
        <taxon>Actinomycetota</taxon>
        <taxon>Actinomycetes</taxon>
        <taxon>Micrococcales</taxon>
        <taxon>Microbacteriaceae</taxon>
        <taxon>Galbitalea</taxon>
    </lineage>
</organism>
<dbReference type="SUPFAM" id="SSF53649">
    <property type="entry name" value="Alkaline phosphatase-like"/>
    <property type="match status" value="1"/>
</dbReference>
<keyword evidence="2" id="KW-0843">Virulence</keyword>
<evidence type="ECO:0000256" key="1">
    <source>
        <dbReference type="ARBA" id="ARBA00022801"/>
    </source>
</evidence>
<name>A0A7C9TP80_9MICO</name>
<dbReference type="PANTHER" id="PTHR31956:SF8">
    <property type="entry name" value="ACID PHOSPHATASE PHOA (AFU_ORTHOLOGUE AFUA_1G03570)"/>
    <property type="match status" value="1"/>
</dbReference>
<proteinExistence type="predicted"/>
<keyword evidence="6" id="KW-1185">Reference proteome</keyword>
<feature type="region of interest" description="Disordered" evidence="3">
    <location>
        <begin position="26"/>
        <end position="56"/>
    </location>
</feature>
<protein>
    <submittedName>
        <fullName evidence="5">Acid phosphatase</fullName>
    </submittedName>
</protein>
<dbReference type="EMBL" id="JAAGWZ010000001">
    <property type="protein sequence ID" value="NEM90081.1"/>
    <property type="molecule type" value="Genomic_DNA"/>
</dbReference>
<keyword evidence="4" id="KW-0732">Signal</keyword>